<dbReference type="InParanoid" id="G0N7D9"/>
<sequence length="236" mass="25973">MKPYLAILLIIFLSIETHGSRVKRGLSADEREKFLEELNKDRKRVAEEEGLEYVPMKYDAALEREIVSGKSCFEHRRPLPLRINDVGDELRSLWMSKKPDIGDMHQTYFIPVYNRIGCLKEARCTQLLGNDGLELAGKTVEYHGLCMLGEVGQMETLKKAKTPSPNKYADLLGIPAISGTGRTDGKQGSGVEGSGMDGTSGKQGSGVENSGKNEEQGSEAGSVFSLIISLFLVLYI</sequence>
<dbReference type="AlphaFoldDB" id="G0N7D9"/>
<dbReference type="Proteomes" id="UP000008068">
    <property type="component" value="Unassembled WGS sequence"/>
</dbReference>
<feature type="region of interest" description="Disordered" evidence="1">
    <location>
        <begin position="179"/>
        <end position="217"/>
    </location>
</feature>
<dbReference type="HOGENOM" id="CLU_102672_0_0_1"/>
<proteinExistence type="predicted"/>
<keyword evidence="4" id="KW-1185">Reference proteome</keyword>
<evidence type="ECO:0000256" key="2">
    <source>
        <dbReference type="SAM" id="SignalP"/>
    </source>
</evidence>
<feature type="chain" id="PRO_5003405336" evidence="2">
    <location>
        <begin position="20"/>
        <end position="236"/>
    </location>
</feature>
<feature type="compositionally biased region" description="Gly residues" evidence="1">
    <location>
        <begin position="187"/>
        <end position="204"/>
    </location>
</feature>
<dbReference type="EMBL" id="GL379847">
    <property type="protein sequence ID" value="EGT54738.1"/>
    <property type="molecule type" value="Genomic_DNA"/>
</dbReference>
<organism evidence="4">
    <name type="scientific">Caenorhabditis brenneri</name>
    <name type="common">Nematode worm</name>
    <dbReference type="NCBI Taxonomy" id="135651"/>
    <lineage>
        <taxon>Eukaryota</taxon>
        <taxon>Metazoa</taxon>
        <taxon>Ecdysozoa</taxon>
        <taxon>Nematoda</taxon>
        <taxon>Chromadorea</taxon>
        <taxon>Rhabditida</taxon>
        <taxon>Rhabditina</taxon>
        <taxon>Rhabditomorpha</taxon>
        <taxon>Rhabditoidea</taxon>
        <taxon>Rhabditidae</taxon>
        <taxon>Peloderinae</taxon>
        <taxon>Caenorhabditis</taxon>
    </lineage>
</organism>
<evidence type="ECO:0000256" key="1">
    <source>
        <dbReference type="SAM" id="MobiDB-lite"/>
    </source>
</evidence>
<feature type="signal peptide" evidence="2">
    <location>
        <begin position="1"/>
        <end position="19"/>
    </location>
</feature>
<dbReference type="OMA" id="PCEARED"/>
<reference evidence="4" key="1">
    <citation type="submission" date="2011-07" db="EMBL/GenBank/DDBJ databases">
        <authorList>
            <consortium name="Caenorhabditis brenneri Sequencing and Analysis Consortium"/>
            <person name="Wilson R.K."/>
        </authorList>
    </citation>
    <scope>NUCLEOTIDE SEQUENCE [LARGE SCALE GENOMIC DNA]</scope>
    <source>
        <strain evidence="4">PB2801</strain>
    </source>
</reference>
<evidence type="ECO:0000313" key="4">
    <source>
        <dbReference type="Proteomes" id="UP000008068"/>
    </source>
</evidence>
<protein>
    <submittedName>
        <fullName evidence="3">Uncharacterized protein</fullName>
    </submittedName>
</protein>
<keyword evidence="2" id="KW-0732">Signal</keyword>
<gene>
    <name evidence="3" type="ORF">CAEBREN_01703</name>
</gene>
<dbReference type="eggNOG" id="ENOG502TK68">
    <property type="taxonomic scope" value="Eukaryota"/>
</dbReference>
<dbReference type="OrthoDB" id="5904468at2759"/>
<accession>G0N7D9</accession>
<name>G0N7D9_CAEBE</name>
<evidence type="ECO:0000313" key="3">
    <source>
        <dbReference type="EMBL" id="EGT54738.1"/>
    </source>
</evidence>